<dbReference type="Gene3D" id="1.10.575.10">
    <property type="entry name" value="P1 Nuclease"/>
    <property type="match status" value="2"/>
</dbReference>
<evidence type="ECO:0000256" key="10">
    <source>
        <dbReference type="SAM" id="SignalP"/>
    </source>
</evidence>
<feature type="signal peptide" evidence="10">
    <location>
        <begin position="1"/>
        <end position="31"/>
    </location>
</feature>
<dbReference type="Proteomes" id="UP001459277">
    <property type="component" value="Unassembled WGS sequence"/>
</dbReference>
<evidence type="ECO:0000256" key="9">
    <source>
        <dbReference type="ARBA" id="ARBA00023180"/>
    </source>
</evidence>
<dbReference type="GO" id="GO:0004521">
    <property type="term" value="F:RNA endonuclease activity"/>
    <property type="evidence" value="ECO:0007669"/>
    <property type="project" value="UniProtKB-ARBA"/>
</dbReference>
<dbReference type="PANTHER" id="PTHR33146">
    <property type="entry name" value="ENDONUCLEASE 4"/>
    <property type="match status" value="1"/>
</dbReference>
<evidence type="ECO:0000256" key="2">
    <source>
        <dbReference type="ARBA" id="ARBA00009547"/>
    </source>
</evidence>
<dbReference type="PANTHER" id="PTHR33146:SF14">
    <property type="entry name" value="ENDONUCLEASE 1"/>
    <property type="match status" value="1"/>
</dbReference>
<dbReference type="GO" id="GO:0003676">
    <property type="term" value="F:nucleic acid binding"/>
    <property type="evidence" value="ECO:0007669"/>
    <property type="project" value="InterPro"/>
</dbReference>
<evidence type="ECO:0000313" key="11">
    <source>
        <dbReference type="EMBL" id="KAL0010964.1"/>
    </source>
</evidence>
<comment type="similarity">
    <text evidence="2">Belongs to the nuclease type I family.</text>
</comment>
<proteinExistence type="inferred from homology"/>
<dbReference type="InterPro" id="IPR008947">
    <property type="entry name" value="PLipase_C/P1_nuclease_dom_sf"/>
</dbReference>
<accession>A0AAW2DLD2</accession>
<evidence type="ECO:0000256" key="6">
    <source>
        <dbReference type="ARBA" id="ARBA00022759"/>
    </source>
</evidence>
<keyword evidence="6" id="KW-0255">Endonuclease</keyword>
<evidence type="ECO:0000256" key="8">
    <source>
        <dbReference type="ARBA" id="ARBA00023157"/>
    </source>
</evidence>
<dbReference type="Pfam" id="PF02265">
    <property type="entry name" value="S1-P1_nuclease"/>
    <property type="match status" value="2"/>
</dbReference>
<keyword evidence="10" id="KW-0732">Signal</keyword>
<dbReference type="AlphaFoldDB" id="A0AAW2DLD2"/>
<dbReference type="GO" id="GO:0006308">
    <property type="term" value="P:DNA catabolic process"/>
    <property type="evidence" value="ECO:0007669"/>
    <property type="project" value="InterPro"/>
</dbReference>
<organism evidence="11 12">
    <name type="scientific">Lithocarpus litseifolius</name>
    <dbReference type="NCBI Taxonomy" id="425828"/>
    <lineage>
        <taxon>Eukaryota</taxon>
        <taxon>Viridiplantae</taxon>
        <taxon>Streptophyta</taxon>
        <taxon>Embryophyta</taxon>
        <taxon>Tracheophyta</taxon>
        <taxon>Spermatophyta</taxon>
        <taxon>Magnoliopsida</taxon>
        <taxon>eudicotyledons</taxon>
        <taxon>Gunneridae</taxon>
        <taxon>Pentapetalae</taxon>
        <taxon>rosids</taxon>
        <taxon>fabids</taxon>
        <taxon>Fagales</taxon>
        <taxon>Fagaceae</taxon>
        <taxon>Lithocarpus</taxon>
    </lineage>
</organism>
<dbReference type="EC" id="3.1.30.1" evidence="3"/>
<protein>
    <recommendedName>
        <fullName evidence="3">Aspergillus nuclease S1</fullName>
        <ecNumber evidence="3">3.1.30.1</ecNumber>
    </recommendedName>
</protein>
<keyword evidence="12" id="KW-1185">Reference proteome</keyword>
<evidence type="ECO:0000256" key="4">
    <source>
        <dbReference type="ARBA" id="ARBA00022722"/>
    </source>
</evidence>
<dbReference type="GO" id="GO:0000014">
    <property type="term" value="F:single-stranded DNA endodeoxyribonuclease activity"/>
    <property type="evidence" value="ECO:0007669"/>
    <property type="project" value="UniProtKB-ARBA"/>
</dbReference>
<evidence type="ECO:0000256" key="3">
    <source>
        <dbReference type="ARBA" id="ARBA00012562"/>
    </source>
</evidence>
<evidence type="ECO:0000256" key="7">
    <source>
        <dbReference type="ARBA" id="ARBA00022801"/>
    </source>
</evidence>
<evidence type="ECO:0000256" key="1">
    <source>
        <dbReference type="ARBA" id="ARBA00000245"/>
    </source>
</evidence>
<gene>
    <name evidence="11" type="ORF">SO802_006072</name>
</gene>
<comment type="caution">
    <text evidence="11">The sequence shown here is derived from an EMBL/GenBank/DDBJ whole genome shotgun (WGS) entry which is preliminary data.</text>
</comment>
<keyword evidence="5" id="KW-0479">Metal-binding</keyword>
<feature type="chain" id="PRO_5043800132" description="Aspergillus nuclease S1" evidence="10">
    <location>
        <begin position="32"/>
        <end position="189"/>
    </location>
</feature>
<keyword evidence="4" id="KW-0540">Nuclease</keyword>
<evidence type="ECO:0000313" key="12">
    <source>
        <dbReference type="Proteomes" id="UP001459277"/>
    </source>
</evidence>
<comment type="catalytic activity">
    <reaction evidence="1">
        <text>Endonucleolytic cleavage to 5'-phosphomononucleotide and 5'-phosphooligonucleotide end-products.</text>
        <dbReference type="EC" id="3.1.30.1"/>
    </reaction>
</comment>
<keyword evidence="8" id="KW-1015">Disulfide bond</keyword>
<dbReference type="CDD" id="cd11010">
    <property type="entry name" value="S1-P1_nuclease"/>
    <property type="match status" value="1"/>
</dbReference>
<dbReference type="GO" id="GO:0046872">
    <property type="term" value="F:metal ion binding"/>
    <property type="evidence" value="ECO:0007669"/>
    <property type="project" value="UniProtKB-KW"/>
</dbReference>
<keyword evidence="7" id="KW-0378">Hydrolase</keyword>
<keyword evidence="9" id="KW-0325">Glycoprotein</keyword>
<evidence type="ECO:0000256" key="5">
    <source>
        <dbReference type="ARBA" id="ARBA00022723"/>
    </source>
</evidence>
<dbReference type="SUPFAM" id="SSF48537">
    <property type="entry name" value="Phospholipase C/P1 nuclease"/>
    <property type="match status" value="1"/>
</dbReference>
<name>A0AAW2DLD2_9ROSI</name>
<dbReference type="InterPro" id="IPR003154">
    <property type="entry name" value="S1/P1nuclease"/>
</dbReference>
<reference evidence="11 12" key="1">
    <citation type="submission" date="2024-01" db="EMBL/GenBank/DDBJ databases">
        <title>A telomere-to-telomere, gap-free genome of sweet tea (Lithocarpus litseifolius).</title>
        <authorList>
            <person name="Zhou J."/>
        </authorList>
    </citation>
    <scope>NUCLEOTIDE SEQUENCE [LARGE SCALE GENOMIC DNA]</scope>
    <source>
        <strain evidence="11">Zhou-2022a</strain>
        <tissue evidence="11">Leaf</tissue>
    </source>
</reference>
<dbReference type="EMBL" id="JAZDWU010000002">
    <property type="protein sequence ID" value="KAL0010964.1"/>
    <property type="molecule type" value="Genomic_DNA"/>
</dbReference>
<sequence>MAKLEVLGRCSPFWFVLLLCFAFMIGPGAQGWSKGHIMTCRIAQGLLGSEALEAIQNLLPLNVNGDLSALCTWPDRIWHWHKYRWTSPLHFIDTPDDECTFNYRNNMIEAFLFLLHFMGDIHQGIWSSDVSSSEHCDDILSCVIKWAVESINIACKWGYKGVYPATTLADDYFDSRMPIFMKRIAQGGV</sequence>